<dbReference type="GO" id="GO:0005634">
    <property type="term" value="C:nucleus"/>
    <property type="evidence" value="ECO:0007669"/>
    <property type="project" value="UniProtKB-SubCell"/>
</dbReference>
<sequence>MASIKQPGINNQFSKKLEEMRITLLNEVLGDVSTEAELKRVHKEKMKSLKDACYKKCKDDEAMFEKMKAFLKEVEHKNAQIKERGAEIIEIKSEIQENEMQKEKMMQALQKLTEENAKKREFQVMTSQNKVNKGRLKNLNKAKQVFQESLGLEIRKLHGEKLQFVFRRVNHKDLDSVYTFTLRISEEGIYEVVSCDPPLECMSHLESRLQETNNFSAFLTNVRKEFAALPNS</sequence>
<evidence type="ECO:0000259" key="14">
    <source>
        <dbReference type="Pfam" id="PF08234"/>
    </source>
</evidence>
<comment type="subunit">
    <text evidence="11">Component of the NDC80 complex, which is composed of ndc80, cdca1, spbc24 and spbc25. The NDC80 complex interacts with mis12 and zwint.</text>
</comment>
<dbReference type="AlphaFoldDB" id="W5MNN2"/>
<evidence type="ECO:0000256" key="12">
    <source>
        <dbReference type="RuleBase" id="RU367150"/>
    </source>
</evidence>
<keyword evidence="4 12" id="KW-0158">Chromosome</keyword>
<evidence type="ECO:0000256" key="7">
    <source>
        <dbReference type="ARBA" id="ARBA00023054"/>
    </source>
</evidence>
<accession>W5MNN2</accession>
<dbReference type="InParanoid" id="W5MNN2"/>
<evidence type="ECO:0000256" key="1">
    <source>
        <dbReference type="ARBA" id="ARBA00004584"/>
    </source>
</evidence>
<reference evidence="16" key="1">
    <citation type="submission" date="2011-12" db="EMBL/GenBank/DDBJ databases">
        <title>The Draft Genome of Lepisosteus oculatus.</title>
        <authorList>
            <consortium name="The Broad Institute Genome Assembly &amp; Analysis Group"/>
            <consortium name="Computational R&amp;D Group"/>
            <consortium name="and Sequencing Platform"/>
            <person name="Di Palma F."/>
            <person name="Alfoldi J."/>
            <person name="Johnson J."/>
            <person name="Berlin A."/>
            <person name="Gnerre S."/>
            <person name="Jaffe D."/>
            <person name="MacCallum I."/>
            <person name="Young S."/>
            <person name="Walker B.J."/>
            <person name="Lander E.S."/>
            <person name="Lindblad-Toh K."/>
        </authorList>
    </citation>
    <scope>NUCLEOTIDE SEQUENCE [LARGE SCALE GENOMIC DNA]</scope>
</reference>
<evidence type="ECO:0000256" key="9">
    <source>
        <dbReference type="ARBA" id="ARBA00023328"/>
    </source>
</evidence>
<evidence type="ECO:0000256" key="6">
    <source>
        <dbReference type="ARBA" id="ARBA00022776"/>
    </source>
</evidence>
<keyword evidence="12" id="KW-0995">Kinetochore</keyword>
<dbReference type="GO" id="GO:0031262">
    <property type="term" value="C:Ndc80 complex"/>
    <property type="evidence" value="ECO:0000318"/>
    <property type="project" value="GO_Central"/>
</dbReference>
<dbReference type="Pfam" id="PF08234">
    <property type="entry name" value="Spindle_Spc25"/>
    <property type="match status" value="1"/>
</dbReference>
<dbReference type="HOGENOM" id="CLU_102420_0_0_1"/>
<keyword evidence="16" id="KW-1185">Reference proteome</keyword>
<dbReference type="Ensembl" id="ENSLOCT00000010003.1">
    <property type="protein sequence ID" value="ENSLOCP00000009991.1"/>
    <property type="gene ID" value="ENSLOCG00000008228.1"/>
</dbReference>
<dbReference type="Gene3D" id="3.30.457.50">
    <property type="entry name" value="Chromosome segregation protein Spc25"/>
    <property type="match status" value="1"/>
</dbReference>
<comment type="subcellular location">
    <subcellularLocation>
        <location evidence="1">Chromosome</location>
        <location evidence="1">Centromere</location>
    </subcellularLocation>
    <subcellularLocation>
        <location evidence="12">Nucleus</location>
    </subcellularLocation>
    <subcellularLocation>
        <location evidence="12">Chromosome</location>
        <location evidence="12">Centromere</location>
        <location evidence="12">Kinetochore</location>
    </subcellularLocation>
</comment>
<reference evidence="15" key="2">
    <citation type="submission" date="2025-08" db="UniProtKB">
        <authorList>
            <consortium name="Ensembl"/>
        </authorList>
    </citation>
    <scope>IDENTIFICATION</scope>
</reference>
<dbReference type="OMA" id="KNINEFW"/>
<keyword evidence="9 12" id="KW-0137">Centromere</keyword>
<evidence type="ECO:0000256" key="8">
    <source>
        <dbReference type="ARBA" id="ARBA00023306"/>
    </source>
</evidence>
<dbReference type="EMBL" id="AHAT01020073">
    <property type="status" value="NOT_ANNOTATED_CDS"/>
    <property type="molecule type" value="Genomic_DNA"/>
</dbReference>
<dbReference type="GeneTree" id="ENSGT00390000002220"/>
<comment type="function">
    <text evidence="10">Acts as a component of the essential kinetochore-associated NDC80 complex, which is required for chromosome segregation and spindle checkpoint activity. Required for kinetochore integrity and the organization of stable microtubule binding sites in the outer plate of the kinetochore. The NDC80 complex synergistically enhances the affinity of the SKA1 complex for microtubules and may allow the NDC80 complex to track depolymerizing microtubules.</text>
</comment>
<keyword evidence="5 12" id="KW-0132">Cell division</keyword>
<keyword evidence="7 13" id="KW-0175">Coiled coil</keyword>
<evidence type="ECO:0000256" key="10">
    <source>
        <dbReference type="ARBA" id="ARBA00045419"/>
    </source>
</evidence>
<evidence type="ECO:0000256" key="2">
    <source>
        <dbReference type="ARBA" id="ARBA00006379"/>
    </source>
</evidence>
<dbReference type="Bgee" id="ENSLOCG00000008228">
    <property type="expression patterns" value="Expressed in ovary and 13 other cell types or tissues"/>
</dbReference>
<keyword evidence="8 12" id="KW-0131">Cell cycle</keyword>
<reference evidence="15" key="3">
    <citation type="submission" date="2025-09" db="UniProtKB">
        <authorList>
            <consortium name="Ensembl"/>
        </authorList>
    </citation>
    <scope>IDENTIFICATION</scope>
</reference>
<dbReference type="FunCoup" id="W5MNN2">
    <property type="interactions" value="205"/>
</dbReference>
<dbReference type="InterPro" id="IPR013255">
    <property type="entry name" value="Spc25_C"/>
</dbReference>
<feature type="coiled-coil region" evidence="13">
    <location>
        <begin position="91"/>
        <end position="118"/>
    </location>
</feature>
<dbReference type="InterPro" id="IPR045143">
    <property type="entry name" value="Spc25"/>
</dbReference>
<evidence type="ECO:0000256" key="13">
    <source>
        <dbReference type="SAM" id="Coils"/>
    </source>
</evidence>
<evidence type="ECO:0000256" key="4">
    <source>
        <dbReference type="ARBA" id="ARBA00022454"/>
    </source>
</evidence>
<protein>
    <recommendedName>
        <fullName evidence="3 12">Kinetochore protein SPC25</fullName>
    </recommendedName>
</protein>
<evidence type="ECO:0000313" key="15">
    <source>
        <dbReference type="Ensembl" id="ENSLOCP00000009991.1"/>
    </source>
</evidence>
<dbReference type="CDD" id="cd23784">
    <property type="entry name" value="RWD_Spc25"/>
    <property type="match status" value="1"/>
</dbReference>
<proteinExistence type="inferred from homology"/>
<keyword evidence="12" id="KW-0539">Nucleus</keyword>
<dbReference type="PANTHER" id="PTHR14281">
    <property type="entry name" value="KINETOCHORE PROTEIN SPC25-RELATED"/>
    <property type="match status" value="1"/>
</dbReference>
<dbReference type="eggNOG" id="KOG4657">
    <property type="taxonomic scope" value="Eukaryota"/>
</dbReference>
<keyword evidence="6 12" id="KW-0498">Mitosis</keyword>
<dbReference type="STRING" id="7918.ENSLOCP00000009991"/>
<feature type="domain" description="Chromosome segregation protein Spc25 C-terminal" evidence="14">
    <location>
        <begin position="158"/>
        <end position="226"/>
    </location>
</feature>
<evidence type="ECO:0000256" key="11">
    <source>
        <dbReference type="ARBA" id="ARBA00065771"/>
    </source>
</evidence>
<evidence type="ECO:0000256" key="3">
    <source>
        <dbReference type="ARBA" id="ARBA00013692"/>
    </source>
</evidence>
<dbReference type="GO" id="GO:0007059">
    <property type="term" value="P:chromosome segregation"/>
    <property type="evidence" value="ECO:0000318"/>
    <property type="project" value="GO_Central"/>
</dbReference>
<dbReference type="GO" id="GO:0051301">
    <property type="term" value="P:cell division"/>
    <property type="evidence" value="ECO:0007669"/>
    <property type="project" value="UniProtKB-UniRule"/>
</dbReference>
<dbReference type="FunFam" id="3.30.457.50:FF:000001">
    <property type="entry name" value="Probable kinetochore protein spc25"/>
    <property type="match status" value="1"/>
</dbReference>
<name>W5MNN2_LEPOC</name>
<evidence type="ECO:0000256" key="5">
    <source>
        <dbReference type="ARBA" id="ARBA00022618"/>
    </source>
</evidence>
<organism evidence="15 16">
    <name type="scientific">Lepisosteus oculatus</name>
    <name type="common">Spotted gar</name>
    <dbReference type="NCBI Taxonomy" id="7918"/>
    <lineage>
        <taxon>Eukaryota</taxon>
        <taxon>Metazoa</taxon>
        <taxon>Chordata</taxon>
        <taxon>Craniata</taxon>
        <taxon>Vertebrata</taxon>
        <taxon>Euteleostomi</taxon>
        <taxon>Actinopterygii</taxon>
        <taxon>Neopterygii</taxon>
        <taxon>Holostei</taxon>
        <taxon>Semionotiformes</taxon>
        <taxon>Lepisosteidae</taxon>
        <taxon>Lepisosteus</taxon>
    </lineage>
</organism>
<comment type="similarity">
    <text evidence="2 12">Belongs to the SPC25 family.</text>
</comment>
<dbReference type="Proteomes" id="UP000018468">
    <property type="component" value="Linkage group LG12"/>
</dbReference>
<evidence type="ECO:0000313" key="16">
    <source>
        <dbReference type="Proteomes" id="UP000018468"/>
    </source>
</evidence>
<dbReference type="PANTHER" id="PTHR14281:SF0">
    <property type="entry name" value="KINETOCHORE PROTEIN SPC25"/>
    <property type="match status" value="1"/>
</dbReference>